<keyword evidence="3" id="KW-1185">Reference proteome</keyword>
<accession>A0A3E1RFQ3</accession>
<dbReference type="EMBL" id="QFZK01000002">
    <property type="protein sequence ID" value="RFO97852.1"/>
    <property type="molecule type" value="Genomic_DNA"/>
</dbReference>
<name>A0A3E1RFQ3_9BURK</name>
<evidence type="ECO:0000313" key="3">
    <source>
        <dbReference type="Proteomes" id="UP000260665"/>
    </source>
</evidence>
<evidence type="ECO:0000313" key="2">
    <source>
        <dbReference type="EMBL" id="RFO97852.1"/>
    </source>
</evidence>
<organism evidence="2 3">
    <name type="scientific">Rhodoferax lacus</name>
    <dbReference type="NCBI Taxonomy" id="2184758"/>
    <lineage>
        <taxon>Bacteria</taxon>
        <taxon>Pseudomonadati</taxon>
        <taxon>Pseudomonadota</taxon>
        <taxon>Betaproteobacteria</taxon>
        <taxon>Burkholderiales</taxon>
        <taxon>Comamonadaceae</taxon>
        <taxon>Rhodoferax</taxon>
    </lineage>
</organism>
<keyword evidence="1" id="KW-0812">Transmembrane</keyword>
<evidence type="ECO:0000256" key="1">
    <source>
        <dbReference type="SAM" id="Phobius"/>
    </source>
</evidence>
<feature type="transmembrane region" description="Helical" evidence="1">
    <location>
        <begin position="70"/>
        <end position="93"/>
    </location>
</feature>
<gene>
    <name evidence="2" type="ORF">DIC66_03745</name>
</gene>
<proteinExistence type="predicted"/>
<sequence length="98" mass="10721">MTTVPRTIKAVTGEDLGAMSDPKLATWQSGWDAYTANGILASREWDRRQAVRLMQEQFDLDQRLMNANVAAMQSAAILSVLGALLCVVLGAYLTKMFG</sequence>
<keyword evidence="1" id="KW-0472">Membrane</keyword>
<reference evidence="2 3" key="1">
    <citation type="submission" date="2018-05" db="EMBL/GenBank/DDBJ databases">
        <title>Rhodoferax soyangensis sp.nov., isolated from an oligotrophic freshwater lake.</title>
        <authorList>
            <person name="Park M."/>
        </authorList>
    </citation>
    <scope>NUCLEOTIDE SEQUENCE [LARGE SCALE GENOMIC DNA]</scope>
    <source>
        <strain evidence="2 3">IMCC26218</strain>
    </source>
</reference>
<comment type="caution">
    <text evidence="2">The sequence shown here is derived from an EMBL/GenBank/DDBJ whole genome shotgun (WGS) entry which is preliminary data.</text>
</comment>
<dbReference type="AlphaFoldDB" id="A0A3E1RFQ3"/>
<dbReference type="Proteomes" id="UP000260665">
    <property type="component" value="Unassembled WGS sequence"/>
</dbReference>
<protein>
    <submittedName>
        <fullName evidence="2">Uncharacterized protein</fullName>
    </submittedName>
</protein>
<keyword evidence="1" id="KW-1133">Transmembrane helix</keyword>